<evidence type="ECO:0000313" key="6">
    <source>
        <dbReference type="Proteomes" id="UP000490800"/>
    </source>
</evidence>
<dbReference type="AlphaFoldDB" id="A0A7X3JXM7"/>
<organism evidence="5 6">
    <name type="scientific">Paenibacillus lutrae</name>
    <dbReference type="NCBI Taxonomy" id="2078573"/>
    <lineage>
        <taxon>Bacteria</taxon>
        <taxon>Bacillati</taxon>
        <taxon>Bacillota</taxon>
        <taxon>Bacilli</taxon>
        <taxon>Bacillales</taxon>
        <taxon>Paenibacillaceae</taxon>
        <taxon>Paenibacillus</taxon>
    </lineage>
</organism>
<dbReference type="RefSeq" id="WP_157332119.1">
    <property type="nucleotide sequence ID" value="NZ_RHLK01000001.1"/>
</dbReference>
<name>A0A7X3JXM7_9BACL</name>
<dbReference type="InterPro" id="IPR011050">
    <property type="entry name" value="Pectin_lyase_fold/virulence"/>
</dbReference>
<evidence type="ECO:0000256" key="2">
    <source>
        <dbReference type="ARBA" id="ARBA00023157"/>
    </source>
</evidence>
<feature type="signal peptide" evidence="3">
    <location>
        <begin position="1"/>
        <end position="20"/>
    </location>
</feature>
<keyword evidence="2" id="KW-1015">Disulfide bond</keyword>
<dbReference type="InterPro" id="IPR006626">
    <property type="entry name" value="PbH1"/>
</dbReference>
<dbReference type="Proteomes" id="UP000490800">
    <property type="component" value="Unassembled WGS sequence"/>
</dbReference>
<dbReference type="InterPro" id="IPR012334">
    <property type="entry name" value="Pectin_lyas_fold"/>
</dbReference>
<evidence type="ECO:0000313" key="5">
    <source>
        <dbReference type="EMBL" id="MVO98176.1"/>
    </source>
</evidence>
<dbReference type="InterPro" id="IPR006558">
    <property type="entry name" value="LamG-like"/>
</dbReference>
<evidence type="ECO:0000259" key="4">
    <source>
        <dbReference type="SMART" id="SM00560"/>
    </source>
</evidence>
<evidence type="ECO:0000256" key="1">
    <source>
        <dbReference type="ARBA" id="ARBA00022729"/>
    </source>
</evidence>
<keyword evidence="1 3" id="KW-0732">Signal</keyword>
<dbReference type="SMART" id="SM00710">
    <property type="entry name" value="PbH1"/>
    <property type="match status" value="6"/>
</dbReference>
<dbReference type="InterPro" id="IPR013320">
    <property type="entry name" value="ConA-like_dom_sf"/>
</dbReference>
<reference evidence="5 6" key="1">
    <citation type="journal article" date="2019" name="Microorganisms">
        <title>Paenibacillus lutrae sp. nov., A Chitinolytic Species Isolated from A River Otter in Castril Natural Park, Granada, Spain.</title>
        <authorList>
            <person name="Rodriguez M."/>
            <person name="Reina J.C."/>
            <person name="Bejar V."/>
            <person name="Llamas I."/>
        </authorList>
    </citation>
    <scope>NUCLEOTIDE SEQUENCE [LARGE SCALE GENOMIC DNA]</scope>
    <source>
        <strain evidence="5 6">N10</strain>
    </source>
</reference>
<dbReference type="SUPFAM" id="SSF49899">
    <property type="entry name" value="Concanavalin A-like lectins/glucanases"/>
    <property type="match status" value="1"/>
</dbReference>
<dbReference type="Gene3D" id="2.60.120.200">
    <property type="match status" value="1"/>
</dbReference>
<dbReference type="Pfam" id="PF13385">
    <property type="entry name" value="Laminin_G_3"/>
    <property type="match status" value="1"/>
</dbReference>
<keyword evidence="6" id="KW-1185">Reference proteome</keyword>
<dbReference type="SMART" id="SM00560">
    <property type="entry name" value="LamGL"/>
    <property type="match status" value="1"/>
</dbReference>
<protein>
    <recommendedName>
        <fullName evidence="4">LamG-like jellyroll fold domain-containing protein</fullName>
    </recommendedName>
</protein>
<gene>
    <name evidence="5" type="ORF">EDM21_01240</name>
</gene>
<dbReference type="EMBL" id="RHLK01000001">
    <property type="protein sequence ID" value="MVO98176.1"/>
    <property type="molecule type" value="Genomic_DNA"/>
</dbReference>
<dbReference type="Gene3D" id="2.160.20.10">
    <property type="entry name" value="Single-stranded right-handed beta-helix, Pectin lyase-like"/>
    <property type="match status" value="1"/>
</dbReference>
<comment type="caution">
    <text evidence="5">The sequence shown here is derived from an EMBL/GenBank/DDBJ whole genome shotgun (WGS) entry which is preliminary data.</text>
</comment>
<proteinExistence type="predicted"/>
<sequence length="723" mass="75513">MFRKTVLILFSLFVFLPSLAPSGWLPSANAAGSTYYVDCKATTAGNGTSTSPFNQLASINGVTLTPGDTVLFKRGSACNGTFAPIGSGSASSPIGIAAYGTGTARPVIHANGQEDAVRLRNIQYVHVQDLELTASGDNTTARRGVHVLGQDAGDLYGITLSNLYIHDVRGYMPSTVSGNYHGTGKYANASGGIVLQVLGTTVPTAFHDVRIVNNLISSVDRQGIYVWSNYCQRTQLAEFWGSLCSGAWKPMTDLIVRGNTLNDIGGDGIAPMTVEGALVESNTLAGFNVRSNSYNAGMWTANSNAVTFQLNDTSGGKTTLDGMAYDVDHSTSNVVFQYNYSHGNEGGFFLLCPQGRGKPVNFTIRYNISVNDRARMFQSCSGEVEGQIYNNTMYIGSGLSPVIYEENTSQPQTVRFRNNLVYKEGSGNVTWSLNDPTFVLDRNVLIGVPVPVGATNTITTDPWLVQAGSAATDGYKLFAGSAALGSGAVIAGNGGRDYFGNPVSAGSSPNIGAFGGPGLLPAVAAPLAHYRFDETTGSTAADSAGTAAAALKNGPVWDPAGRLAGSLKLDGTDDYVSAPVGISAGAGDFTAAGWVKLGVSAGTSQTILQQEGTSGRTWLYRETATGQLGTFLGGSALLGSGTIPTGAWTHVAVVHRAGVVTLYVNGSSSGSAGRTIEAQTAPFRIGAHKSPTSANPNWNGQTDDFRFYSSALNSAQIYQLAHP</sequence>
<feature type="domain" description="LamG-like jellyroll fold" evidence="4">
    <location>
        <begin position="587"/>
        <end position="715"/>
    </location>
</feature>
<feature type="chain" id="PRO_5039078965" description="LamG-like jellyroll fold domain-containing protein" evidence="3">
    <location>
        <begin position="21"/>
        <end position="723"/>
    </location>
</feature>
<dbReference type="OrthoDB" id="3333873at2"/>
<evidence type="ECO:0000256" key="3">
    <source>
        <dbReference type="SAM" id="SignalP"/>
    </source>
</evidence>
<accession>A0A7X3JXM7</accession>
<dbReference type="SUPFAM" id="SSF51126">
    <property type="entry name" value="Pectin lyase-like"/>
    <property type="match status" value="1"/>
</dbReference>